<dbReference type="Pfam" id="PF01055">
    <property type="entry name" value="Glyco_hydro_31_2nd"/>
    <property type="match status" value="1"/>
</dbReference>
<dbReference type="GO" id="GO:0030246">
    <property type="term" value="F:carbohydrate binding"/>
    <property type="evidence" value="ECO:0007669"/>
    <property type="project" value="InterPro"/>
</dbReference>
<organism evidence="11 13">
    <name type="scientific">Enterococcus silesiacus</name>
    <dbReference type="NCBI Taxonomy" id="332949"/>
    <lineage>
        <taxon>Bacteria</taxon>
        <taxon>Bacillati</taxon>
        <taxon>Bacillota</taxon>
        <taxon>Bacilli</taxon>
        <taxon>Lactobacillales</taxon>
        <taxon>Enterococcaceae</taxon>
        <taxon>Enterococcus</taxon>
    </lineage>
</organism>
<comment type="catalytic activity">
    <reaction evidence="4">
        <text>Hydrolysis of terminal, non-reducing alpha-D-xylose residues with release of alpha-D-xylose.</text>
        <dbReference type="EC" id="3.2.1.177"/>
    </reaction>
</comment>
<proteinExistence type="inferred from homology"/>
<dbReference type="InterPro" id="IPR013780">
    <property type="entry name" value="Glyco_hydro_b"/>
</dbReference>
<dbReference type="Proteomes" id="UP000183039">
    <property type="component" value="Unassembled WGS sequence"/>
</dbReference>
<evidence type="ECO:0000313" key="13">
    <source>
        <dbReference type="Proteomes" id="UP000183039"/>
    </source>
</evidence>
<keyword evidence="2 6" id="KW-0378">Hydrolase</keyword>
<keyword evidence="3 6" id="KW-0326">Glycosidase</keyword>
<dbReference type="Proteomes" id="UP000065511">
    <property type="component" value="Chromosome"/>
</dbReference>
<dbReference type="FunFam" id="3.20.20.80:FF:000053">
    <property type="entry name" value="Alpha-xylosidase YicI"/>
    <property type="match status" value="1"/>
</dbReference>
<dbReference type="EC" id="3.2.1.177" evidence="5"/>
<dbReference type="SUPFAM" id="SSF117125">
    <property type="entry name" value="Putative glucosidase YicI, C-terminal domain"/>
    <property type="match status" value="1"/>
</dbReference>
<evidence type="ECO:0000313" key="11">
    <source>
        <dbReference type="EMBL" id="OJG92098.1"/>
    </source>
</evidence>
<dbReference type="GO" id="GO:0061634">
    <property type="term" value="F:alpha-D-xyloside xylohydrolase"/>
    <property type="evidence" value="ECO:0007669"/>
    <property type="project" value="UniProtKB-EC"/>
</dbReference>
<feature type="domain" description="Glycoside hydrolase family 31 TIM barrel" evidence="7">
    <location>
        <begin position="258"/>
        <end position="572"/>
    </location>
</feature>
<feature type="domain" description="Glycosyl hydrolase family 31 C-terminal" evidence="9">
    <location>
        <begin position="581"/>
        <end position="669"/>
    </location>
</feature>
<evidence type="ECO:0000256" key="5">
    <source>
        <dbReference type="ARBA" id="ARBA00066962"/>
    </source>
</evidence>
<dbReference type="PANTHER" id="PTHR43053">
    <property type="entry name" value="GLYCOSIDASE FAMILY 31"/>
    <property type="match status" value="1"/>
</dbReference>
<dbReference type="SUPFAM" id="SSF74650">
    <property type="entry name" value="Galactose mutarotase-like"/>
    <property type="match status" value="1"/>
</dbReference>
<dbReference type="Pfam" id="PF21365">
    <property type="entry name" value="Glyco_hydro_31_3rd"/>
    <property type="match status" value="1"/>
</dbReference>
<dbReference type="InterPro" id="IPR048395">
    <property type="entry name" value="Glyco_hydro_31_C"/>
</dbReference>
<reference evidence="11 13" key="1">
    <citation type="submission" date="2014-12" db="EMBL/GenBank/DDBJ databases">
        <title>Draft genome sequences of 29 type strains of Enterococci.</title>
        <authorList>
            <person name="Zhong Z."/>
            <person name="Sun Z."/>
            <person name="Liu W."/>
            <person name="Zhang W."/>
            <person name="Zhang H."/>
        </authorList>
    </citation>
    <scope>NUCLEOTIDE SEQUENCE [LARGE SCALE GENOMIC DNA]</scope>
    <source>
        <strain evidence="11 13">DSM 22801</strain>
    </source>
</reference>
<evidence type="ECO:0000256" key="6">
    <source>
        <dbReference type="RuleBase" id="RU361185"/>
    </source>
</evidence>
<dbReference type="KEGG" id="ess:ATZ33_10755"/>
<dbReference type="NCBIfam" id="NF007940">
    <property type="entry name" value="PRK10658.1"/>
    <property type="match status" value="1"/>
</dbReference>
<dbReference type="InterPro" id="IPR011013">
    <property type="entry name" value="Gal_mutarotase_sf_dom"/>
</dbReference>
<protein>
    <recommendedName>
        <fullName evidence="5">alpha-D-xyloside xylohydrolase</fullName>
        <ecNumber evidence="5">3.2.1.177</ecNumber>
    </recommendedName>
</protein>
<comment type="similarity">
    <text evidence="1 6">Belongs to the glycosyl hydrolase 31 family.</text>
</comment>
<evidence type="ECO:0000256" key="2">
    <source>
        <dbReference type="ARBA" id="ARBA00022801"/>
    </source>
</evidence>
<dbReference type="RefSeq" id="WP_071877409.1">
    <property type="nucleotide sequence ID" value="NZ_JXLC01000008.1"/>
</dbReference>
<dbReference type="GO" id="GO:0005975">
    <property type="term" value="P:carbohydrate metabolic process"/>
    <property type="evidence" value="ECO:0007669"/>
    <property type="project" value="InterPro"/>
</dbReference>
<dbReference type="Gene3D" id="2.60.40.1180">
    <property type="entry name" value="Golgi alpha-mannosidase II"/>
    <property type="match status" value="2"/>
</dbReference>
<dbReference type="EMBL" id="JXLC01000008">
    <property type="protein sequence ID" value="OJG92098.1"/>
    <property type="molecule type" value="Genomic_DNA"/>
</dbReference>
<dbReference type="Gene3D" id="3.20.20.80">
    <property type="entry name" value="Glycosidases"/>
    <property type="match status" value="1"/>
</dbReference>
<evidence type="ECO:0000256" key="3">
    <source>
        <dbReference type="ARBA" id="ARBA00023295"/>
    </source>
</evidence>
<gene>
    <name evidence="10" type="ORF">ATZ33_10755</name>
    <name evidence="11" type="ORF">RV15_GL003483</name>
</gene>
<name>A0A0S3KC65_9ENTE</name>
<dbReference type="SUPFAM" id="SSF51445">
    <property type="entry name" value="(Trans)glycosidases"/>
    <property type="match status" value="1"/>
</dbReference>
<keyword evidence="12" id="KW-1185">Reference proteome</keyword>
<sequence length="761" mass="86845">MKFTDGYWMTKEGYTIQSPKEVFSVQKKADSVILYAPYKKIERRGDTLNLGMSTITLSSPQPDMVSVKIVHHEKNNHGPNFELNIAEVQPLIEETENQVVLTTGNLSVTATLNDVFQLQFFGENKLLTESKFGAQGAITQVGGKHYMREQLSLGVDEQIYGLGERFTPFIKNGQTVDIWNEDGGTGSEQAYKNIPFYLSSNGYGVFVNQPEKVSFEVASENVSRAQFSVEGESLEYIIIYGPTPKDILEKYTHLTGKPGLPPAWSFGLWLSTSFTTDYSEQTVMSFIDGMLEREIPLEVFHFDCFWMKAFEWCNFKWDEELFPDPKGMLQRIHDKGIKVCVWINPYIGQKSPLYEEGKKNGYFLKQADGNVWQWDLWQAGQGIVDFTNPDAVKWYQGYLSDLLDMGVDSFKTDFGERIPTDAVYFDGSDPKKAHNYYSYLYNEVVFSLLEEKRGKNEAVLFARSGTVGSQKFPVHWGGDNLSEYVSMAETLRGGLSFLLSGFGFWSHDIGGFEESASADIYKRWTQFGLLSTHSRYHGNIEYRVPWLYDEEAVAVTRKFTKLKVQLMPYLYRQAVYTAATGVPMMRPLFMEYPEDKNTYFIDKQYFLGDSLMIAPVFTETGQVDYYLPEGKWTHLLNGEYKEVGKNGQWQTETHDYLSLPVWVKENTILVTAHKEHQSVAYAYNDTIAIHCYQLSIGHHEQIIVNSSGNPLAKIIIEKDNKNVVIRTDGLVGANYVYIHDNERVIECPLAQSELTISLEAQ</sequence>
<evidence type="ECO:0000259" key="7">
    <source>
        <dbReference type="Pfam" id="PF01055"/>
    </source>
</evidence>
<dbReference type="CDD" id="cd14752">
    <property type="entry name" value="GH31_N"/>
    <property type="match status" value="1"/>
</dbReference>
<dbReference type="PANTHER" id="PTHR43053:SF4">
    <property type="entry name" value="MYOGENESIS-REGULATING GLYCOSIDASE"/>
    <property type="match status" value="1"/>
</dbReference>
<dbReference type="Gene3D" id="2.60.40.1760">
    <property type="entry name" value="glycosyl hydrolase (family 31)"/>
    <property type="match status" value="1"/>
</dbReference>
<dbReference type="InterPro" id="IPR017853">
    <property type="entry name" value="GH"/>
</dbReference>
<evidence type="ECO:0000256" key="1">
    <source>
        <dbReference type="ARBA" id="ARBA00007806"/>
    </source>
</evidence>
<dbReference type="EMBL" id="CP013614">
    <property type="protein sequence ID" value="ALS01838.1"/>
    <property type="molecule type" value="Genomic_DNA"/>
</dbReference>
<reference evidence="10 12" key="2">
    <citation type="submission" date="2015-12" db="EMBL/GenBank/DDBJ databases">
        <authorList>
            <person name="Lauer A."/>
            <person name="Humrighouse B."/>
            <person name="Loparev V."/>
            <person name="Shewmaker P.L."/>
            <person name="Whitney A.M."/>
            <person name="McLaughlin R.W."/>
        </authorList>
    </citation>
    <scope>NUCLEOTIDE SEQUENCE [LARGE SCALE GENOMIC DNA]</scope>
    <source>
        <strain evidence="10 12">LMG 23085</strain>
    </source>
</reference>
<dbReference type="InterPro" id="IPR025887">
    <property type="entry name" value="Glyco_hydro_31_N_dom"/>
</dbReference>
<dbReference type="OrthoDB" id="176168at2"/>
<evidence type="ECO:0000256" key="4">
    <source>
        <dbReference type="ARBA" id="ARBA00052064"/>
    </source>
</evidence>
<evidence type="ECO:0000259" key="8">
    <source>
        <dbReference type="Pfam" id="PF13802"/>
    </source>
</evidence>
<dbReference type="InterPro" id="IPR050985">
    <property type="entry name" value="Alpha-glycosidase_related"/>
</dbReference>
<dbReference type="InterPro" id="IPR000322">
    <property type="entry name" value="Glyco_hydro_31_TIM"/>
</dbReference>
<dbReference type="Pfam" id="PF13802">
    <property type="entry name" value="Gal_mutarotas_2"/>
    <property type="match status" value="1"/>
</dbReference>
<feature type="domain" description="Glycoside hydrolase family 31 N-terminal" evidence="8">
    <location>
        <begin position="54"/>
        <end position="216"/>
    </location>
</feature>
<evidence type="ECO:0000313" key="12">
    <source>
        <dbReference type="Proteomes" id="UP000065511"/>
    </source>
</evidence>
<evidence type="ECO:0000259" key="9">
    <source>
        <dbReference type="Pfam" id="PF21365"/>
    </source>
</evidence>
<accession>A0A0S3KC65</accession>
<evidence type="ECO:0000313" key="10">
    <source>
        <dbReference type="EMBL" id="ALS01838.1"/>
    </source>
</evidence>
<dbReference type="SUPFAM" id="SSF51011">
    <property type="entry name" value="Glycosyl hydrolase domain"/>
    <property type="match status" value="1"/>
</dbReference>
<dbReference type="AlphaFoldDB" id="A0A0S3KC65"/>
<dbReference type="CDD" id="cd06593">
    <property type="entry name" value="GH31_xylosidase_YicI"/>
    <property type="match status" value="1"/>
</dbReference>